<feature type="compositionally biased region" description="Polar residues" evidence="2">
    <location>
        <begin position="1"/>
        <end position="12"/>
    </location>
</feature>
<name>A0ABW2JZ46_9BACI</name>
<dbReference type="EMBL" id="JBHTBY010000001">
    <property type="protein sequence ID" value="MFC7319749.1"/>
    <property type="molecule type" value="Genomic_DNA"/>
</dbReference>
<evidence type="ECO:0000313" key="3">
    <source>
        <dbReference type="EMBL" id="MFC7319749.1"/>
    </source>
</evidence>
<keyword evidence="1" id="KW-0472">Membrane</keyword>
<feature type="region of interest" description="Disordered" evidence="2">
    <location>
        <begin position="1"/>
        <end position="20"/>
    </location>
</feature>
<dbReference type="RefSeq" id="WP_289215530.1">
    <property type="nucleotide sequence ID" value="NZ_JAPVRC010000003.1"/>
</dbReference>
<proteinExistence type="predicted"/>
<dbReference type="InterPro" id="IPR004995">
    <property type="entry name" value="Spore_Ger"/>
</dbReference>
<reference evidence="4" key="1">
    <citation type="journal article" date="2019" name="Int. J. Syst. Evol. Microbiol.">
        <title>The Global Catalogue of Microorganisms (GCM) 10K type strain sequencing project: providing services to taxonomists for standard genome sequencing and annotation.</title>
        <authorList>
            <consortium name="The Broad Institute Genomics Platform"/>
            <consortium name="The Broad Institute Genome Sequencing Center for Infectious Disease"/>
            <person name="Wu L."/>
            <person name="Ma J."/>
        </authorList>
    </citation>
    <scope>NUCLEOTIDE SEQUENCE [LARGE SCALE GENOMIC DNA]</scope>
    <source>
        <strain evidence="4">CCUG 73951</strain>
    </source>
</reference>
<dbReference type="Proteomes" id="UP001596494">
    <property type="component" value="Unassembled WGS sequence"/>
</dbReference>
<protein>
    <submittedName>
        <fullName evidence="3">Spore germination protein</fullName>
    </submittedName>
</protein>
<evidence type="ECO:0000256" key="2">
    <source>
        <dbReference type="SAM" id="MobiDB-lite"/>
    </source>
</evidence>
<dbReference type="Pfam" id="PF03323">
    <property type="entry name" value="GerA"/>
    <property type="match status" value="1"/>
</dbReference>
<organism evidence="3 4">
    <name type="scientific">Halobacillus campisalis</name>
    <dbReference type="NCBI Taxonomy" id="435909"/>
    <lineage>
        <taxon>Bacteria</taxon>
        <taxon>Bacillati</taxon>
        <taxon>Bacillota</taxon>
        <taxon>Bacilli</taxon>
        <taxon>Bacillales</taxon>
        <taxon>Bacillaceae</taxon>
        <taxon>Halobacillus</taxon>
    </lineage>
</organism>
<sequence length="92" mass="10368">MKQNSNNQTTPPASQPLFPNLEDSLAHIRTSMGNTFDLVIRSLMVHKTSAAVIYMDGLVDKISVQNFILEALMLEMPPKRESSHHLYLSINE</sequence>
<comment type="caution">
    <text evidence="3">The sequence shown here is derived from an EMBL/GenBank/DDBJ whole genome shotgun (WGS) entry which is preliminary data.</text>
</comment>
<gene>
    <name evidence="3" type="ORF">ACFQMN_02465</name>
</gene>
<evidence type="ECO:0000313" key="4">
    <source>
        <dbReference type="Proteomes" id="UP001596494"/>
    </source>
</evidence>
<accession>A0ABW2JZ46</accession>
<keyword evidence="4" id="KW-1185">Reference proteome</keyword>
<evidence type="ECO:0000256" key="1">
    <source>
        <dbReference type="ARBA" id="ARBA00023136"/>
    </source>
</evidence>